<accession>A0ABD5ZAC3</accession>
<gene>
    <name evidence="3" type="ORF">ACFQJC_01580</name>
</gene>
<dbReference type="PROSITE" id="PS51318">
    <property type="entry name" value="TAT"/>
    <property type="match status" value="1"/>
</dbReference>
<keyword evidence="4" id="KW-1185">Reference proteome</keyword>
<evidence type="ECO:0000259" key="2">
    <source>
        <dbReference type="Pfam" id="PF14321"/>
    </source>
</evidence>
<comment type="caution">
    <text evidence="3">The sequence shown here is derived from an EMBL/GenBank/DDBJ whole genome shotgun (WGS) entry which is preliminary data.</text>
</comment>
<evidence type="ECO:0000313" key="3">
    <source>
        <dbReference type="EMBL" id="MFC7202190.1"/>
    </source>
</evidence>
<dbReference type="PROSITE" id="PS51257">
    <property type="entry name" value="PROKAR_LIPOPROTEIN"/>
    <property type="match status" value="1"/>
</dbReference>
<feature type="compositionally biased region" description="Low complexity" evidence="1">
    <location>
        <begin position="211"/>
        <end position="225"/>
    </location>
</feature>
<feature type="region of interest" description="Disordered" evidence="1">
    <location>
        <begin position="176"/>
        <end position="225"/>
    </location>
</feature>
<dbReference type="RefSeq" id="WP_390221491.1">
    <property type="nucleotide sequence ID" value="NZ_JBHTAA010000001.1"/>
</dbReference>
<name>A0ABD5ZAC3_9EURY</name>
<feature type="compositionally biased region" description="Acidic residues" evidence="1">
    <location>
        <begin position="181"/>
        <end position="190"/>
    </location>
</feature>
<dbReference type="Pfam" id="PF14321">
    <property type="entry name" value="DUF4382"/>
    <property type="match status" value="1"/>
</dbReference>
<evidence type="ECO:0000313" key="4">
    <source>
        <dbReference type="Proteomes" id="UP001596481"/>
    </source>
</evidence>
<dbReference type="InterPro" id="IPR025491">
    <property type="entry name" value="DUF4382"/>
</dbReference>
<dbReference type="EMBL" id="JBHTAA010000001">
    <property type="protein sequence ID" value="MFC7202190.1"/>
    <property type="molecule type" value="Genomic_DNA"/>
</dbReference>
<proteinExistence type="predicted"/>
<protein>
    <submittedName>
        <fullName evidence="3">DUF4382 domain-containing protein</fullName>
    </submittedName>
</protein>
<dbReference type="AlphaFoldDB" id="A0ABD5ZAC3"/>
<dbReference type="InterPro" id="IPR006311">
    <property type="entry name" value="TAT_signal"/>
</dbReference>
<feature type="compositionally biased region" description="Acidic residues" evidence="1">
    <location>
        <begin position="200"/>
        <end position="210"/>
    </location>
</feature>
<reference evidence="3 4" key="1">
    <citation type="journal article" date="2019" name="Int. J. Syst. Evol. Microbiol.">
        <title>The Global Catalogue of Microorganisms (GCM) 10K type strain sequencing project: providing services to taxonomists for standard genome sequencing and annotation.</title>
        <authorList>
            <consortium name="The Broad Institute Genomics Platform"/>
            <consortium name="The Broad Institute Genome Sequencing Center for Infectious Disease"/>
            <person name="Wu L."/>
            <person name="Ma J."/>
        </authorList>
    </citation>
    <scope>NUCLEOTIDE SEQUENCE [LARGE SCALE GENOMIC DNA]</scope>
    <source>
        <strain evidence="3 4">DSM 29988</strain>
    </source>
</reference>
<feature type="domain" description="DUF4382" evidence="2">
    <location>
        <begin position="36"/>
        <end position="170"/>
    </location>
</feature>
<organism evidence="3 4">
    <name type="scientific">Haloferax namakaokahaiae</name>
    <dbReference type="NCBI Taxonomy" id="1748331"/>
    <lineage>
        <taxon>Archaea</taxon>
        <taxon>Methanobacteriati</taxon>
        <taxon>Methanobacteriota</taxon>
        <taxon>Stenosarchaea group</taxon>
        <taxon>Halobacteria</taxon>
        <taxon>Halobacteriales</taxon>
        <taxon>Haloferacaceae</taxon>
        <taxon>Haloferax</taxon>
    </lineage>
</organism>
<sequence length="225" mass="23643">MTKKLNRRTLVKRVAGIAAASTVATAGCMGTASAETGTLATHVSDKPGDIADFESCLVTISTVRVKPADGEAKSLDADETELDLVNLQGDASALVSTFELETGTYEYLQVEVSETDATLTDGSEATVEVPGSAPLKFEKEFEIRADQTTSFTADFTPVKAGGSGKYVLQPVAEEVTVTYESSEEQSESTDSEGNGSTEETATDSETETETETTTTTESNTTTTAE</sequence>
<dbReference type="Proteomes" id="UP001596481">
    <property type="component" value="Unassembled WGS sequence"/>
</dbReference>
<evidence type="ECO:0000256" key="1">
    <source>
        <dbReference type="SAM" id="MobiDB-lite"/>
    </source>
</evidence>